<reference evidence="2" key="1">
    <citation type="submission" date="2015-09" db="EMBL/GenBank/DDBJ databases">
        <authorList>
            <consortium name="Pathogen Informatics"/>
        </authorList>
    </citation>
    <scope>NUCLEOTIDE SEQUENCE [LARGE SCALE GENOMIC DNA]</scope>
    <source>
        <strain evidence="2">Lake Konstanz</strain>
    </source>
</reference>
<dbReference type="AlphaFoldDB" id="A0A0S4JF18"/>
<dbReference type="VEuPathDB" id="TriTrypDB:BSAL_16885"/>
<proteinExistence type="predicted"/>
<sequence length="143" mass="15327">MQSIPCWYVLNGEGKLHCEPHIVANVRVSVAMYGPASIMPGGEADCVSSIEVIESFPCDTCLPIGPHGSPAKFACGHRPVYGTNFSYNCNVGCSFCINVAAVDTNFVEVDGYYTRALNVFSCPRIISYQEYAGETCDSVPGAV</sequence>
<protein>
    <submittedName>
        <fullName evidence="1">Uncharacterized protein</fullName>
    </submittedName>
</protein>
<dbReference type="EMBL" id="CYKH01001669">
    <property type="protein sequence ID" value="CUG88707.1"/>
    <property type="molecule type" value="Genomic_DNA"/>
</dbReference>
<organism evidence="1 2">
    <name type="scientific">Bodo saltans</name>
    <name type="common">Flagellated protozoan</name>
    <dbReference type="NCBI Taxonomy" id="75058"/>
    <lineage>
        <taxon>Eukaryota</taxon>
        <taxon>Discoba</taxon>
        <taxon>Euglenozoa</taxon>
        <taxon>Kinetoplastea</taxon>
        <taxon>Metakinetoplastina</taxon>
        <taxon>Eubodonida</taxon>
        <taxon>Bodonidae</taxon>
        <taxon>Bodo</taxon>
    </lineage>
</organism>
<accession>A0A0S4JF18</accession>
<keyword evidence="2" id="KW-1185">Reference proteome</keyword>
<gene>
    <name evidence="1" type="ORF">BSAL_16885</name>
</gene>
<evidence type="ECO:0000313" key="1">
    <source>
        <dbReference type="EMBL" id="CUG88707.1"/>
    </source>
</evidence>
<name>A0A0S4JF18_BODSA</name>
<evidence type="ECO:0000313" key="2">
    <source>
        <dbReference type="Proteomes" id="UP000051952"/>
    </source>
</evidence>
<dbReference type="Proteomes" id="UP000051952">
    <property type="component" value="Unassembled WGS sequence"/>
</dbReference>